<dbReference type="InterPro" id="IPR036910">
    <property type="entry name" value="HMG_box_dom_sf"/>
</dbReference>
<dbReference type="PROSITE" id="PS50011">
    <property type="entry name" value="PROTEIN_KINASE_DOM"/>
    <property type="match status" value="1"/>
</dbReference>
<evidence type="ECO:0000256" key="9">
    <source>
        <dbReference type="PROSITE-ProRule" id="PRU00267"/>
    </source>
</evidence>
<name>A0A1J1J1Z4_9DIPT</name>
<gene>
    <name evidence="14" type="primary">similar to Serine</name>
    <name evidence="14" type="ORF">CLUMA_CG018967</name>
</gene>
<dbReference type="EC" id="2.7.11.1" evidence="1"/>
<dbReference type="SUPFAM" id="SSF56112">
    <property type="entry name" value="Protein kinase-like (PK-like)"/>
    <property type="match status" value="1"/>
</dbReference>
<feature type="compositionally biased region" description="Basic and acidic residues" evidence="11">
    <location>
        <begin position="720"/>
        <end position="734"/>
    </location>
</feature>
<evidence type="ECO:0000256" key="4">
    <source>
        <dbReference type="ARBA" id="ARBA00022741"/>
    </source>
</evidence>
<feature type="DNA-binding region" description="HMG box" evidence="9">
    <location>
        <begin position="547"/>
        <end position="578"/>
    </location>
</feature>
<comment type="catalytic activity">
    <reaction evidence="7">
        <text>L-threonyl-[protein] + ATP = O-phospho-L-threonyl-[protein] + ADP + H(+)</text>
        <dbReference type="Rhea" id="RHEA:46608"/>
        <dbReference type="Rhea" id="RHEA-COMP:11060"/>
        <dbReference type="Rhea" id="RHEA-COMP:11605"/>
        <dbReference type="ChEBI" id="CHEBI:15378"/>
        <dbReference type="ChEBI" id="CHEBI:30013"/>
        <dbReference type="ChEBI" id="CHEBI:30616"/>
        <dbReference type="ChEBI" id="CHEBI:61977"/>
        <dbReference type="ChEBI" id="CHEBI:456216"/>
        <dbReference type="EC" id="2.7.11.1"/>
    </reaction>
</comment>
<keyword evidence="9" id="KW-0539">Nucleus</keyword>
<dbReference type="SUPFAM" id="SSF47095">
    <property type="entry name" value="HMG-box"/>
    <property type="match status" value="1"/>
</dbReference>
<dbReference type="GO" id="GO:0004674">
    <property type="term" value="F:protein serine/threonine kinase activity"/>
    <property type="evidence" value="ECO:0007669"/>
    <property type="project" value="UniProtKB-KW"/>
</dbReference>
<dbReference type="InterPro" id="IPR051681">
    <property type="entry name" value="Ser/Thr_Kinases-Pseudokinases"/>
</dbReference>
<dbReference type="STRING" id="568069.A0A1J1J1Z4"/>
<dbReference type="AlphaFoldDB" id="A0A1J1J1Z4"/>
<feature type="region of interest" description="Disordered" evidence="11">
    <location>
        <begin position="72"/>
        <end position="101"/>
    </location>
</feature>
<dbReference type="GO" id="GO:0005634">
    <property type="term" value="C:nucleus"/>
    <property type="evidence" value="ECO:0007669"/>
    <property type="project" value="UniProtKB-UniRule"/>
</dbReference>
<dbReference type="InterPro" id="IPR000719">
    <property type="entry name" value="Prot_kinase_dom"/>
</dbReference>
<dbReference type="Gene3D" id="1.10.510.10">
    <property type="entry name" value="Transferase(Phosphotransferase) domain 1"/>
    <property type="match status" value="1"/>
</dbReference>
<dbReference type="SMART" id="SM00220">
    <property type="entry name" value="S_TKc"/>
    <property type="match status" value="1"/>
</dbReference>
<dbReference type="OrthoDB" id="6247875at2759"/>
<dbReference type="GO" id="GO:0003677">
    <property type="term" value="F:DNA binding"/>
    <property type="evidence" value="ECO:0007669"/>
    <property type="project" value="UniProtKB-UniRule"/>
</dbReference>
<dbReference type="Pfam" id="PF00505">
    <property type="entry name" value="HMG_box"/>
    <property type="match status" value="1"/>
</dbReference>
<protein>
    <recommendedName>
        <fullName evidence="1">non-specific serine/threonine protein kinase</fullName>
        <ecNumber evidence="1">2.7.11.1</ecNumber>
    </recommendedName>
</protein>
<evidence type="ECO:0000256" key="3">
    <source>
        <dbReference type="ARBA" id="ARBA00022679"/>
    </source>
</evidence>
<dbReference type="GO" id="GO:0005524">
    <property type="term" value="F:ATP binding"/>
    <property type="evidence" value="ECO:0007669"/>
    <property type="project" value="UniProtKB-UniRule"/>
</dbReference>
<proteinExistence type="predicted"/>
<organism evidence="14 15">
    <name type="scientific">Clunio marinus</name>
    <dbReference type="NCBI Taxonomy" id="568069"/>
    <lineage>
        <taxon>Eukaryota</taxon>
        <taxon>Metazoa</taxon>
        <taxon>Ecdysozoa</taxon>
        <taxon>Arthropoda</taxon>
        <taxon>Hexapoda</taxon>
        <taxon>Insecta</taxon>
        <taxon>Pterygota</taxon>
        <taxon>Neoptera</taxon>
        <taxon>Endopterygota</taxon>
        <taxon>Diptera</taxon>
        <taxon>Nematocera</taxon>
        <taxon>Chironomoidea</taxon>
        <taxon>Chironomidae</taxon>
        <taxon>Clunio</taxon>
    </lineage>
</organism>
<evidence type="ECO:0000313" key="14">
    <source>
        <dbReference type="EMBL" id="CRL06352.1"/>
    </source>
</evidence>
<accession>A0A1J1J1Z4</accession>
<feature type="binding site" evidence="10">
    <location>
        <position position="222"/>
    </location>
    <ligand>
        <name>ATP</name>
        <dbReference type="ChEBI" id="CHEBI:30616"/>
    </ligand>
</feature>
<sequence length="826" mass="94237">MMDRIPSISLTGLSLSHHPLSSLQSQNLATSTNPSSASLNQQALNSLNFHQQNHSHNQLNQNLNHSLISSSNNVTQHHQHHHTHQQQIQQQQSQLHSTNLHHHQQLNGLLNNVGANGLLTSSSLMKKPHDDHIKRPMNAFMVKFGVDCNEEKSLKTIPKCTIRKFRNDWCLMELLKAPSHSINFDTPNRDNQSIYDKKVLLGRGGYGIVVRAHYKNLNVAVKILEKSNYIKYQSLKKESNILNLSHENIIKILKIVDCKTYGAIIMEFHEGKCLQFILDHYQIDLIHRLNILKDISSGLMFCHENKIIHADLKPQNVMVVFDSPIVDKSRGFLCKLFDFGCSITKKITSDKDLMGTIRYCAPEVLRNLESDFTIDIYSFAIIMWQMKANKIPYDCIVENETIIWNVVKNDMRPDSITVNFVNKAFNDVTKQQHSKTELSFHQLKKVINSPLTPKFFKRNIENVPDVLINKPLKLLQNLSDATFVPKNQSLKIQKRVSSRKKLFDSHLSSPKQLKNEIKSIDDRQNLFIDEKLHLRSPGAILLVERAEWKLLTEDEKRPFIDEAKRLRAMHMKEHPDYKYRPRRKPKALRRDGYPYPMPYPSVPVDALRAGIAPASYFSTGNPYHGLGSHLSSQTSPQATQQMDVSKFALDRNAYLNTAAAIYESTKQQVSSNYSAYLDPSVLTKAYFDSKMYSDRATASNYAFDISKIYGNQGGNQQEMNQDRDTTPQLDDNKNINDGSHMDFNGNGAQSYQSFNQQPIKFESEQTVQQTPTAGGGGGGYEKNAKRIFFLGIPVLKTGTGPQTRPFSRYHHSDNMRDSYDTLRNGL</sequence>
<dbReference type="PANTHER" id="PTHR44329:SF285">
    <property type="entry name" value="V-MOS MOLONEY MURINE SARCOMA VIRAL ONCO HOMOLOG"/>
    <property type="match status" value="1"/>
</dbReference>
<feature type="compositionally biased region" description="Low complexity" evidence="11">
    <location>
        <begin position="85"/>
        <end position="98"/>
    </location>
</feature>
<dbReference type="InterPro" id="IPR009071">
    <property type="entry name" value="HMG_box_dom"/>
</dbReference>
<feature type="compositionally biased region" description="Basic and acidic residues" evidence="11">
    <location>
        <begin position="810"/>
        <end position="820"/>
    </location>
</feature>
<reference evidence="14 15" key="1">
    <citation type="submission" date="2015-04" db="EMBL/GenBank/DDBJ databases">
        <authorList>
            <person name="Syromyatnikov M.Y."/>
            <person name="Popov V.N."/>
        </authorList>
    </citation>
    <scope>NUCLEOTIDE SEQUENCE [LARGE SCALE GENOMIC DNA]</scope>
</reference>
<evidence type="ECO:0000256" key="6">
    <source>
        <dbReference type="ARBA" id="ARBA00022840"/>
    </source>
</evidence>
<dbReference type="InterPro" id="IPR011009">
    <property type="entry name" value="Kinase-like_dom_sf"/>
</dbReference>
<keyword evidence="6 10" id="KW-0067">ATP-binding</keyword>
<feature type="domain" description="HMG box" evidence="13">
    <location>
        <begin position="547"/>
        <end position="578"/>
    </location>
</feature>
<dbReference type="PANTHER" id="PTHR44329">
    <property type="entry name" value="SERINE/THREONINE-PROTEIN KINASE TNNI3K-RELATED"/>
    <property type="match status" value="1"/>
</dbReference>
<dbReference type="Gene3D" id="1.10.30.10">
    <property type="entry name" value="High mobility group box domain"/>
    <property type="match status" value="1"/>
</dbReference>
<dbReference type="Proteomes" id="UP000183832">
    <property type="component" value="Unassembled WGS sequence"/>
</dbReference>
<evidence type="ECO:0000259" key="13">
    <source>
        <dbReference type="PROSITE" id="PS50118"/>
    </source>
</evidence>
<keyword evidence="15" id="KW-1185">Reference proteome</keyword>
<evidence type="ECO:0000256" key="8">
    <source>
        <dbReference type="ARBA" id="ARBA00048679"/>
    </source>
</evidence>
<evidence type="ECO:0000256" key="7">
    <source>
        <dbReference type="ARBA" id="ARBA00047899"/>
    </source>
</evidence>
<evidence type="ECO:0000259" key="12">
    <source>
        <dbReference type="PROSITE" id="PS50011"/>
    </source>
</evidence>
<evidence type="ECO:0000256" key="10">
    <source>
        <dbReference type="PROSITE-ProRule" id="PRU10141"/>
    </source>
</evidence>
<dbReference type="EMBL" id="CVRI01000066">
    <property type="protein sequence ID" value="CRL06352.1"/>
    <property type="molecule type" value="Genomic_DNA"/>
</dbReference>
<feature type="domain" description="Protein kinase" evidence="12">
    <location>
        <begin position="195"/>
        <end position="456"/>
    </location>
</feature>
<keyword evidence="2" id="KW-0723">Serine/threonine-protein kinase</keyword>
<keyword evidence="5" id="KW-0418">Kinase</keyword>
<evidence type="ECO:0000313" key="15">
    <source>
        <dbReference type="Proteomes" id="UP000183832"/>
    </source>
</evidence>
<keyword evidence="9" id="KW-0238">DNA-binding</keyword>
<evidence type="ECO:0000256" key="5">
    <source>
        <dbReference type="ARBA" id="ARBA00022777"/>
    </source>
</evidence>
<comment type="catalytic activity">
    <reaction evidence="8">
        <text>L-seryl-[protein] + ATP = O-phospho-L-seryl-[protein] + ADP + H(+)</text>
        <dbReference type="Rhea" id="RHEA:17989"/>
        <dbReference type="Rhea" id="RHEA-COMP:9863"/>
        <dbReference type="Rhea" id="RHEA-COMP:11604"/>
        <dbReference type="ChEBI" id="CHEBI:15378"/>
        <dbReference type="ChEBI" id="CHEBI:29999"/>
        <dbReference type="ChEBI" id="CHEBI:30616"/>
        <dbReference type="ChEBI" id="CHEBI:83421"/>
        <dbReference type="ChEBI" id="CHEBI:456216"/>
        <dbReference type="EC" id="2.7.11.1"/>
    </reaction>
</comment>
<evidence type="ECO:0000256" key="2">
    <source>
        <dbReference type="ARBA" id="ARBA00022527"/>
    </source>
</evidence>
<dbReference type="InterPro" id="IPR008271">
    <property type="entry name" value="Ser/Thr_kinase_AS"/>
</dbReference>
<dbReference type="PROSITE" id="PS00107">
    <property type="entry name" value="PROTEIN_KINASE_ATP"/>
    <property type="match status" value="1"/>
</dbReference>
<dbReference type="Pfam" id="PF00069">
    <property type="entry name" value="Pkinase"/>
    <property type="match status" value="1"/>
</dbReference>
<feature type="region of interest" description="Disordered" evidence="11">
    <location>
        <begin position="711"/>
        <end position="751"/>
    </location>
</feature>
<keyword evidence="4 10" id="KW-0547">Nucleotide-binding</keyword>
<evidence type="ECO:0000256" key="11">
    <source>
        <dbReference type="SAM" id="MobiDB-lite"/>
    </source>
</evidence>
<dbReference type="PROSITE" id="PS50118">
    <property type="entry name" value="HMG_BOX_2"/>
    <property type="match status" value="1"/>
</dbReference>
<evidence type="ECO:0000256" key="1">
    <source>
        <dbReference type="ARBA" id="ARBA00012513"/>
    </source>
</evidence>
<keyword evidence="3" id="KW-0808">Transferase</keyword>
<dbReference type="InterPro" id="IPR017441">
    <property type="entry name" value="Protein_kinase_ATP_BS"/>
</dbReference>
<dbReference type="PROSITE" id="PS00108">
    <property type="entry name" value="PROTEIN_KINASE_ST"/>
    <property type="match status" value="1"/>
</dbReference>
<dbReference type="Gene3D" id="3.30.200.20">
    <property type="entry name" value="Phosphorylase Kinase, domain 1"/>
    <property type="match status" value="1"/>
</dbReference>
<feature type="region of interest" description="Disordered" evidence="11">
    <location>
        <begin position="801"/>
        <end position="826"/>
    </location>
</feature>